<dbReference type="GO" id="GO:0006508">
    <property type="term" value="P:proteolysis"/>
    <property type="evidence" value="ECO:0007669"/>
    <property type="project" value="InterPro"/>
</dbReference>
<accession>A0A8S1BV06</accession>
<keyword evidence="3" id="KW-0732">Signal</keyword>
<dbReference type="PRINTS" id="PR00722">
    <property type="entry name" value="CHYMOTRYPSIN"/>
</dbReference>
<reference evidence="5 6" key="1">
    <citation type="submission" date="2020-04" db="EMBL/GenBank/DDBJ databases">
        <authorList>
            <person name="Wallbank WR R."/>
            <person name="Pardo Diaz C."/>
            <person name="Kozak K."/>
            <person name="Martin S."/>
            <person name="Jiggins C."/>
            <person name="Moest M."/>
            <person name="Warren A I."/>
            <person name="Byers J.R.P. K."/>
            <person name="Montejo-Kovacevich G."/>
            <person name="Yen C E."/>
        </authorList>
    </citation>
    <scope>NUCLEOTIDE SEQUENCE [LARGE SCALE GENOMIC DNA]</scope>
</reference>
<dbReference type="SUPFAM" id="SSF50494">
    <property type="entry name" value="Trypsin-like serine proteases"/>
    <property type="match status" value="1"/>
</dbReference>
<dbReference type="Proteomes" id="UP000494256">
    <property type="component" value="Unassembled WGS sequence"/>
</dbReference>
<evidence type="ECO:0000256" key="3">
    <source>
        <dbReference type="SAM" id="SignalP"/>
    </source>
</evidence>
<dbReference type="InterPro" id="IPR051487">
    <property type="entry name" value="Ser/Thr_Proteases_Immune/Dev"/>
</dbReference>
<dbReference type="Pfam" id="PF00089">
    <property type="entry name" value="Trypsin"/>
    <property type="match status" value="1"/>
</dbReference>
<comment type="similarity">
    <text evidence="2">Belongs to the peptidase S1 family. CLIP subfamily.</text>
</comment>
<evidence type="ECO:0000313" key="5">
    <source>
        <dbReference type="EMBL" id="CAB3260993.1"/>
    </source>
</evidence>
<dbReference type="GO" id="GO:0004252">
    <property type="term" value="F:serine-type endopeptidase activity"/>
    <property type="evidence" value="ECO:0007669"/>
    <property type="project" value="InterPro"/>
</dbReference>
<dbReference type="InterPro" id="IPR001314">
    <property type="entry name" value="Peptidase_S1A"/>
</dbReference>
<dbReference type="InterPro" id="IPR001254">
    <property type="entry name" value="Trypsin_dom"/>
</dbReference>
<dbReference type="InterPro" id="IPR009003">
    <property type="entry name" value="Peptidase_S1_PA"/>
</dbReference>
<dbReference type="InterPro" id="IPR043504">
    <property type="entry name" value="Peptidase_S1_PA_chymotrypsin"/>
</dbReference>
<dbReference type="Gene3D" id="2.40.10.10">
    <property type="entry name" value="Trypsin-like serine proteases"/>
    <property type="match status" value="1"/>
</dbReference>
<dbReference type="EMBL" id="CADEBD010000959">
    <property type="protein sequence ID" value="CAB3260993.1"/>
    <property type="molecule type" value="Genomic_DNA"/>
</dbReference>
<organism evidence="5 6">
    <name type="scientific">Arctia plantaginis</name>
    <name type="common">Wood tiger moth</name>
    <name type="synonym">Phalaena plantaginis</name>
    <dbReference type="NCBI Taxonomy" id="874455"/>
    <lineage>
        <taxon>Eukaryota</taxon>
        <taxon>Metazoa</taxon>
        <taxon>Ecdysozoa</taxon>
        <taxon>Arthropoda</taxon>
        <taxon>Hexapoda</taxon>
        <taxon>Insecta</taxon>
        <taxon>Pterygota</taxon>
        <taxon>Neoptera</taxon>
        <taxon>Endopterygota</taxon>
        <taxon>Lepidoptera</taxon>
        <taxon>Glossata</taxon>
        <taxon>Ditrysia</taxon>
        <taxon>Noctuoidea</taxon>
        <taxon>Erebidae</taxon>
        <taxon>Arctiinae</taxon>
        <taxon>Arctia</taxon>
    </lineage>
</organism>
<evidence type="ECO:0000256" key="2">
    <source>
        <dbReference type="ARBA" id="ARBA00024195"/>
    </source>
</evidence>
<gene>
    <name evidence="5" type="ORF">APLA_LOCUS17263</name>
</gene>
<sequence>MSLYLLAVLVVVAESQYTLDPGVLDKIFNNNLGYPKVITVKLKEGVTSYVDTEGRQYVCIPQYPSDPNISADEMSNSSVTGCGVLQVRSSGENDDPCTPILDSLCTMLIESMTPKPRPTKIRGCGYRNPKELGIPSKTSGTQFGEFPWVIALLNSTDQRYVGVGALISPEVVITTAHVVCRFCPNSLKIRAGEWDMSKSTEIYGHQDRNVKEIYILNEFNRTNPRHNIALIRLEQPLDLTDHVNVVCLPEQDEVFDRCKNCIANGWDKTAPGPKTQHSSILKKVQIDIIPYTRCSTLLKRTRLGSNFRLHSSFICGGGAESKNTCQGDGGAPLVCPIGNDRYKLTGLVSWGIGCGQKATPALYTNVPKYRQWVDKKMENWGLETLWYKIDNS</sequence>
<feature type="chain" id="PRO_5035799092" description="Peptidase S1 domain-containing protein" evidence="3">
    <location>
        <begin position="16"/>
        <end position="392"/>
    </location>
</feature>
<comment type="caution">
    <text evidence="5">The sequence shown here is derived from an EMBL/GenBank/DDBJ whole genome shotgun (WGS) entry which is preliminary data.</text>
</comment>
<feature type="signal peptide" evidence="3">
    <location>
        <begin position="1"/>
        <end position="15"/>
    </location>
</feature>
<proteinExistence type="inferred from homology"/>
<dbReference type="PROSITE" id="PS50240">
    <property type="entry name" value="TRYPSIN_DOM"/>
    <property type="match status" value="1"/>
</dbReference>
<dbReference type="AlphaFoldDB" id="A0A8S1BV06"/>
<protein>
    <recommendedName>
        <fullName evidence="4">Peptidase S1 domain-containing protein</fullName>
    </recommendedName>
</protein>
<keyword evidence="1" id="KW-1015">Disulfide bond</keyword>
<name>A0A8S1BV06_ARCPL</name>
<dbReference type="PANTHER" id="PTHR24256">
    <property type="entry name" value="TRYPTASE-RELATED"/>
    <property type="match status" value="1"/>
</dbReference>
<evidence type="ECO:0000313" key="6">
    <source>
        <dbReference type="Proteomes" id="UP000494256"/>
    </source>
</evidence>
<feature type="domain" description="Peptidase S1" evidence="4">
    <location>
        <begin position="137"/>
        <end position="378"/>
    </location>
</feature>
<dbReference type="CDD" id="cd00190">
    <property type="entry name" value="Tryp_SPc"/>
    <property type="match status" value="1"/>
</dbReference>
<dbReference type="FunFam" id="2.40.10.10:FF:000002">
    <property type="entry name" value="Transmembrane protease serine"/>
    <property type="match status" value="1"/>
</dbReference>
<dbReference type="SMART" id="SM00020">
    <property type="entry name" value="Tryp_SPc"/>
    <property type="match status" value="1"/>
</dbReference>
<evidence type="ECO:0000256" key="1">
    <source>
        <dbReference type="ARBA" id="ARBA00023157"/>
    </source>
</evidence>
<evidence type="ECO:0000259" key="4">
    <source>
        <dbReference type="PROSITE" id="PS50240"/>
    </source>
</evidence>